<keyword evidence="1" id="KW-0812">Transmembrane</keyword>
<reference evidence="2 3" key="1">
    <citation type="submission" date="2016-10" db="EMBL/GenBank/DDBJ databases">
        <authorList>
            <person name="de Groot N.N."/>
        </authorList>
    </citation>
    <scope>NUCLEOTIDE SEQUENCE [LARGE SCALE GENOMIC DNA]</scope>
    <source>
        <strain evidence="2 3">CGMCC 4.3143</strain>
    </source>
</reference>
<proteinExistence type="predicted"/>
<feature type="transmembrane region" description="Helical" evidence="1">
    <location>
        <begin position="28"/>
        <end position="50"/>
    </location>
</feature>
<feature type="transmembrane region" description="Helical" evidence="1">
    <location>
        <begin position="153"/>
        <end position="173"/>
    </location>
</feature>
<feature type="transmembrane region" description="Helical" evidence="1">
    <location>
        <begin position="87"/>
        <end position="107"/>
    </location>
</feature>
<dbReference type="AlphaFoldDB" id="A0A1G7QSX2"/>
<accession>A0A1G7QSX2</accession>
<dbReference type="STRING" id="366584.SAMN05216377_108173"/>
<organism evidence="2 3">
    <name type="scientific">Pseudonocardia oroxyli</name>
    <dbReference type="NCBI Taxonomy" id="366584"/>
    <lineage>
        <taxon>Bacteria</taxon>
        <taxon>Bacillati</taxon>
        <taxon>Actinomycetota</taxon>
        <taxon>Actinomycetes</taxon>
        <taxon>Pseudonocardiales</taxon>
        <taxon>Pseudonocardiaceae</taxon>
        <taxon>Pseudonocardia</taxon>
    </lineage>
</organism>
<evidence type="ECO:0000313" key="2">
    <source>
        <dbReference type="EMBL" id="SDG01583.1"/>
    </source>
</evidence>
<keyword evidence="1" id="KW-1133">Transmembrane helix</keyword>
<evidence type="ECO:0000313" key="3">
    <source>
        <dbReference type="Proteomes" id="UP000198967"/>
    </source>
</evidence>
<dbReference type="EMBL" id="FNBE01000008">
    <property type="protein sequence ID" value="SDG01583.1"/>
    <property type="molecule type" value="Genomic_DNA"/>
</dbReference>
<keyword evidence="3" id="KW-1185">Reference proteome</keyword>
<feature type="transmembrane region" description="Helical" evidence="1">
    <location>
        <begin position="119"/>
        <end position="141"/>
    </location>
</feature>
<sequence length="207" mass="21921">MITTPGGAPSVPPPGPEARGRRRYATAVAAYVQLVVGAPGACMASIGTFLPLLTRLWSDGDIPRRFELTGWTARVNWPVTEPLSDPYLGMLVLVSAATAVGGAQWRAVRREGSWAADTLFRLGTTGVCVAALGVWSALIAVQFSEFAGLVETMVIGSGAWLLLVGAALMFGSATAAAHLRRRTVFVVTLWPASGRRRVEKFLGPVDN</sequence>
<dbReference type="Proteomes" id="UP000198967">
    <property type="component" value="Unassembled WGS sequence"/>
</dbReference>
<gene>
    <name evidence="2" type="ORF">SAMN05216377_108173</name>
</gene>
<name>A0A1G7QSX2_PSEOR</name>
<keyword evidence="1" id="KW-0472">Membrane</keyword>
<protein>
    <submittedName>
        <fullName evidence="2">Uncharacterized protein</fullName>
    </submittedName>
</protein>
<evidence type="ECO:0000256" key="1">
    <source>
        <dbReference type="SAM" id="Phobius"/>
    </source>
</evidence>